<feature type="region of interest" description="Disordered" evidence="5">
    <location>
        <begin position="198"/>
        <end position="257"/>
    </location>
</feature>
<evidence type="ECO:0000256" key="1">
    <source>
        <dbReference type="ARBA" id="ARBA00022723"/>
    </source>
</evidence>
<sequence length="257" mass="28571">MASKRVILSIPQLVRLAAPTPTKAPSSLVPFGSRSGPHHPSFTLPTTRLAHSIPRPRNGSPFSQQQKEEHQQHQHQRTTTTTTTTAVPSSSSPNTTSPRLDADAPRQPPQSENNPRDIRQQPHYELTFTCRPCSTRSRHRVSKHGYHHGTVLIACPQCKNRHVISDHLRIFSDKAVTVEDILRKRGELVKKGTLVAADGAGEDGSGDLEFWDDGTSTERQPWAEDAQRSERIQKQQDDLPPGATFKSVKPGDRKVEN</sequence>
<feature type="compositionally biased region" description="Acidic residues" evidence="5">
    <location>
        <begin position="200"/>
        <end position="212"/>
    </location>
</feature>
<dbReference type="GO" id="GO:0050821">
    <property type="term" value="P:protein stabilization"/>
    <property type="evidence" value="ECO:0007669"/>
    <property type="project" value="TreeGrafter"/>
</dbReference>
<evidence type="ECO:0000256" key="3">
    <source>
        <dbReference type="ARBA" id="ARBA00022833"/>
    </source>
</evidence>
<dbReference type="PANTHER" id="PTHR20922:SF13">
    <property type="entry name" value="DNL-TYPE ZINC FINGER PROTEIN"/>
    <property type="match status" value="1"/>
</dbReference>
<keyword evidence="3" id="KW-0862">Zinc</keyword>
<keyword evidence="8" id="KW-1185">Reference proteome</keyword>
<dbReference type="AlphaFoldDB" id="A0AAN7CTS5"/>
<reference evidence="7" key="2">
    <citation type="submission" date="2023-05" db="EMBL/GenBank/DDBJ databases">
        <authorList>
            <consortium name="Lawrence Berkeley National Laboratory"/>
            <person name="Steindorff A."/>
            <person name="Hensen N."/>
            <person name="Bonometti L."/>
            <person name="Westerberg I."/>
            <person name="Brannstrom I.O."/>
            <person name="Guillou S."/>
            <person name="Cros-Aarteil S."/>
            <person name="Calhoun S."/>
            <person name="Haridas S."/>
            <person name="Kuo A."/>
            <person name="Mondo S."/>
            <person name="Pangilinan J."/>
            <person name="Riley R."/>
            <person name="Labutti K."/>
            <person name="Andreopoulos B."/>
            <person name="Lipzen A."/>
            <person name="Chen C."/>
            <person name="Yanf M."/>
            <person name="Daum C."/>
            <person name="Ng V."/>
            <person name="Clum A."/>
            <person name="Ohm R."/>
            <person name="Martin F."/>
            <person name="Silar P."/>
            <person name="Natvig D."/>
            <person name="Lalanne C."/>
            <person name="Gautier V."/>
            <person name="Ament-Velasquez S.L."/>
            <person name="Kruys A."/>
            <person name="Hutchinson M.I."/>
            <person name="Powell A.J."/>
            <person name="Barry K."/>
            <person name="Miller A.N."/>
            <person name="Grigoriev I.V."/>
            <person name="Debuchy R."/>
            <person name="Gladieux P."/>
            <person name="Thoren M.H."/>
            <person name="Johannesson H."/>
        </authorList>
    </citation>
    <scope>NUCLEOTIDE SEQUENCE</scope>
    <source>
        <strain evidence="7">CBS 359.72</strain>
    </source>
</reference>
<feature type="domain" description="DNL-type" evidence="6">
    <location>
        <begin position="119"/>
        <end position="214"/>
    </location>
</feature>
<feature type="compositionally biased region" description="Basic and acidic residues" evidence="5">
    <location>
        <begin position="221"/>
        <end position="237"/>
    </location>
</feature>
<comment type="caution">
    <text evidence="7">The sequence shown here is derived from an EMBL/GenBank/DDBJ whole genome shotgun (WGS) entry which is preliminary data.</text>
</comment>
<feature type="compositionally biased region" description="Low complexity" evidence="5">
    <location>
        <begin position="78"/>
        <end position="98"/>
    </location>
</feature>
<name>A0AAN7CTS5_9PEZI</name>
<feature type="region of interest" description="Disordered" evidence="5">
    <location>
        <begin position="18"/>
        <end position="123"/>
    </location>
</feature>
<evidence type="ECO:0000313" key="8">
    <source>
        <dbReference type="Proteomes" id="UP001303647"/>
    </source>
</evidence>
<keyword evidence="2 4" id="KW-0863">Zinc-finger</keyword>
<dbReference type="GO" id="GO:0008270">
    <property type="term" value="F:zinc ion binding"/>
    <property type="evidence" value="ECO:0007669"/>
    <property type="project" value="UniProtKB-KW"/>
</dbReference>
<evidence type="ECO:0000313" key="7">
    <source>
        <dbReference type="EMBL" id="KAK4248199.1"/>
    </source>
</evidence>
<dbReference type="GO" id="GO:0006457">
    <property type="term" value="P:protein folding"/>
    <property type="evidence" value="ECO:0007669"/>
    <property type="project" value="TreeGrafter"/>
</dbReference>
<dbReference type="EMBL" id="MU857641">
    <property type="protein sequence ID" value="KAK4248199.1"/>
    <property type="molecule type" value="Genomic_DNA"/>
</dbReference>
<dbReference type="InterPro" id="IPR007853">
    <property type="entry name" value="Znf_DNL-typ"/>
</dbReference>
<dbReference type="GO" id="GO:0005739">
    <property type="term" value="C:mitochondrion"/>
    <property type="evidence" value="ECO:0007669"/>
    <property type="project" value="TreeGrafter"/>
</dbReference>
<protein>
    <submittedName>
        <fullName evidence="7">DNL zinc finger-domain-containing protein</fullName>
    </submittedName>
</protein>
<reference evidence="7" key="1">
    <citation type="journal article" date="2023" name="Mol. Phylogenet. Evol.">
        <title>Genome-scale phylogeny and comparative genomics of the fungal order Sordariales.</title>
        <authorList>
            <person name="Hensen N."/>
            <person name="Bonometti L."/>
            <person name="Westerberg I."/>
            <person name="Brannstrom I.O."/>
            <person name="Guillou S."/>
            <person name="Cros-Aarteil S."/>
            <person name="Calhoun S."/>
            <person name="Haridas S."/>
            <person name="Kuo A."/>
            <person name="Mondo S."/>
            <person name="Pangilinan J."/>
            <person name="Riley R."/>
            <person name="LaButti K."/>
            <person name="Andreopoulos B."/>
            <person name="Lipzen A."/>
            <person name="Chen C."/>
            <person name="Yan M."/>
            <person name="Daum C."/>
            <person name="Ng V."/>
            <person name="Clum A."/>
            <person name="Steindorff A."/>
            <person name="Ohm R.A."/>
            <person name="Martin F."/>
            <person name="Silar P."/>
            <person name="Natvig D.O."/>
            <person name="Lalanne C."/>
            <person name="Gautier V."/>
            <person name="Ament-Velasquez S.L."/>
            <person name="Kruys A."/>
            <person name="Hutchinson M.I."/>
            <person name="Powell A.J."/>
            <person name="Barry K."/>
            <person name="Miller A.N."/>
            <person name="Grigoriev I.V."/>
            <person name="Debuchy R."/>
            <person name="Gladieux P."/>
            <person name="Hiltunen Thoren M."/>
            <person name="Johannesson H."/>
        </authorList>
    </citation>
    <scope>NUCLEOTIDE SEQUENCE</scope>
    <source>
        <strain evidence="7">CBS 359.72</strain>
    </source>
</reference>
<dbReference type="InterPro" id="IPR024158">
    <property type="entry name" value="Mt_import_TIM15"/>
</dbReference>
<dbReference type="Pfam" id="PF05180">
    <property type="entry name" value="zf-DNL"/>
    <property type="match status" value="1"/>
</dbReference>
<dbReference type="GO" id="GO:0030150">
    <property type="term" value="P:protein import into mitochondrial matrix"/>
    <property type="evidence" value="ECO:0007669"/>
    <property type="project" value="TreeGrafter"/>
</dbReference>
<organism evidence="7 8">
    <name type="scientific">Corynascus novoguineensis</name>
    <dbReference type="NCBI Taxonomy" id="1126955"/>
    <lineage>
        <taxon>Eukaryota</taxon>
        <taxon>Fungi</taxon>
        <taxon>Dikarya</taxon>
        <taxon>Ascomycota</taxon>
        <taxon>Pezizomycotina</taxon>
        <taxon>Sordariomycetes</taxon>
        <taxon>Sordariomycetidae</taxon>
        <taxon>Sordariales</taxon>
        <taxon>Chaetomiaceae</taxon>
        <taxon>Corynascus</taxon>
    </lineage>
</organism>
<accession>A0AAN7CTS5</accession>
<dbReference type="GO" id="GO:0051087">
    <property type="term" value="F:protein-folding chaperone binding"/>
    <property type="evidence" value="ECO:0007669"/>
    <property type="project" value="TreeGrafter"/>
</dbReference>
<dbReference type="Proteomes" id="UP001303647">
    <property type="component" value="Unassembled WGS sequence"/>
</dbReference>
<evidence type="ECO:0000256" key="4">
    <source>
        <dbReference type="PROSITE-ProRule" id="PRU00834"/>
    </source>
</evidence>
<gene>
    <name evidence="7" type="ORF">C7999DRAFT_13867</name>
</gene>
<evidence type="ECO:0000256" key="2">
    <source>
        <dbReference type="ARBA" id="ARBA00022771"/>
    </source>
</evidence>
<evidence type="ECO:0000259" key="6">
    <source>
        <dbReference type="PROSITE" id="PS51501"/>
    </source>
</evidence>
<evidence type="ECO:0000256" key="5">
    <source>
        <dbReference type="SAM" id="MobiDB-lite"/>
    </source>
</evidence>
<dbReference type="PANTHER" id="PTHR20922">
    <property type="entry name" value="DNL-TYPE ZINC FINGER PROTEIN"/>
    <property type="match status" value="1"/>
</dbReference>
<proteinExistence type="predicted"/>
<keyword evidence="1" id="KW-0479">Metal-binding</keyword>
<dbReference type="PROSITE" id="PS51501">
    <property type="entry name" value="ZF_DNL"/>
    <property type="match status" value="1"/>
</dbReference>